<evidence type="ECO:0000256" key="8">
    <source>
        <dbReference type="ARBA" id="ARBA00022723"/>
    </source>
</evidence>
<feature type="transmembrane region" description="Helical" evidence="14">
    <location>
        <begin position="175"/>
        <end position="197"/>
    </location>
</feature>
<feature type="compositionally biased region" description="Basic residues" evidence="13">
    <location>
        <begin position="438"/>
        <end position="455"/>
    </location>
</feature>
<keyword evidence="5" id="KW-0997">Cell inner membrane</keyword>
<reference evidence="15 16" key="1">
    <citation type="submission" date="2023-09" db="EMBL/GenBank/DDBJ databases">
        <title>Complete genome of Streptomyces roseicoloratus T14.</title>
        <authorList>
            <person name="Bashizi T."/>
            <person name="Kim M.-J."/>
            <person name="Lee G."/>
            <person name="Tagele S.B."/>
            <person name="Shin J.-H."/>
        </authorList>
    </citation>
    <scope>NUCLEOTIDE SEQUENCE [LARGE SCALE GENOMIC DNA]</scope>
    <source>
        <strain evidence="15 16">T14</strain>
    </source>
</reference>
<keyword evidence="4" id="KW-1003">Cell membrane</keyword>
<keyword evidence="7 14" id="KW-0812">Transmembrane</keyword>
<feature type="transmembrane region" description="Helical" evidence="14">
    <location>
        <begin position="283"/>
        <end position="304"/>
    </location>
</feature>
<keyword evidence="12 14" id="KW-0472">Membrane</keyword>
<keyword evidence="8" id="KW-0479">Metal-binding</keyword>
<dbReference type="EMBL" id="CP133762">
    <property type="protein sequence ID" value="WMX44543.1"/>
    <property type="molecule type" value="Genomic_DNA"/>
</dbReference>
<name>A0ABY9RS10_9ACTN</name>
<feature type="transmembrane region" description="Helical" evidence="14">
    <location>
        <begin position="6"/>
        <end position="32"/>
    </location>
</feature>
<dbReference type="PANTHER" id="PTHR30365:SF0">
    <property type="entry name" value="CYTOCHROME BD-I UBIQUINOL OXIDASE SUBUNIT 1"/>
    <property type="match status" value="1"/>
</dbReference>
<evidence type="ECO:0000256" key="5">
    <source>
        <dbReference type="ARBA" id="ARBA00022519"/>
    </source>
</evidence>
<keyword evidence="10 14" id="KW-1133">Transmembrane helix</keyword>
<evidence type="ECO:0000256" key="11">
    <source>
        <dbReference type="ARBA" id="ARBA00023004"/>
    </source>
</evidence>
<protein>
    <submittedName>
        <fullName evidence="15">Cytochrome ubiquinol oxidase subunit I</fullName>
    </submittedName>
</protein>
<comment type="similarity">
    <text evidence="2">Belongs to the cytochrome ubiquinol oxidase subunit 1 family.</text>
</comment>
<feature type="transmembrane region" description="Helical" evidence="14">
    <location>
        <begin position="125"/>
        <end position="142"/>
    </location>
</feature>
<dbReference type="Proteomes" id="UP001250858">
    <property type="component" value="Chromosome"/>
</dbReference>
<organism evidence="15 16">
    <name type="scientific">Streptomyces roseicoloratus</name>
    <dbReference type="NCBI Taxonomy" id="2508722"/>
    <lineage>
        <taxon>Bacteria</taxon>
        <taxon>Bacillati</taxon>
        <taxon>Actinomycetota</taxon>
        <taxon>Actinomycetes</taxon>
        <taxon>Kitasatosporales</taxon>
        <taxon>Streptomycetaceae</taxon>
        <taxon>Streptomyces</taxon>
    </lineage>
</organism>
<evidence type="ECO:0000256" key="14">
    <source>
        <dbReference type="SAM" id="Phobius"/>
    </source>
</evidence>
<keyword evidence="3" id="KW-0813">Transport</keyword>
<evidence type="ECO:0000313" key="16">
    <source>
        <dbReference type="Proteomes" id="UP001250858"/>
    </source>
</evidence>
<keyword evidence="16" id="KW-1185">Reference proteome</keyword>
<sequence length="507" mass="55398">MLVLARLQFAITAIAHYVFVALTLGLVTYLVVMQTRWAVTGDERHRRQTRFWGQLYLVNYALGIGTGIVMEFQFGLVWSGLTHYTGNVFGAPLAIETLVAFFAESTLLGLWIFGWDRMGRVAHTVVLWLVALTAWSSVYFVLTANGFLNHPVGYEIVDGQVRLTDFTALLTNTNALSATAHIMAGSMVTGSFFVIAVSAWHLRRRTGHEEFFWSSMKLALPLAPVFVALTAALGGVQIGFSVEQTPTKYGERSPETAAVVRGFTERFGPGDYLPPEISRTAEVLMVIPALFMGALTVLAVLFMVKRNLIRRKVLLWLLTAALVLPYLSNVSGWVFREVGRQPWAVYGVLKTEDAITPGLTSGTVLTSLLVFGGLVALLVLVDWALLLRFARRGPDATQLGRAPEEDGEDRDGPGGGAGRAGGAGGTGGAGEAGEARASRVRPPHRACPRRPRPPPRRPSAPSDRAERTGVHRVAHRLVHVAGTAPGRRPRPRRHHPRHRDRRPCTGP</sequence>
<feature type="transmembrane region" description="Helical" evidence="14">
    <location>
        <begin position="364"/>
        <end position="386"/>
    </location>
</feature>
<evidence type="ECO:0000256" key="1">
    <source>
        <dbReference type="ARBA" id="ARBA00004429"/>
    </source>
</evidence>
<evidence type="ECO:0000256" key="12">
    <source>
        <dbReference type="ARBA" id="ARBA00023136"/>
    </source>
</evidence>
<feature type="region of interest" description="Disordered" evidence="13">
    <location>
        <begin position="397"/>
        <end position="507"/>
    </location>
</feature>
<feature type="compositionally biased region" description="Basic residues" evidence="13">
    <location>
        <begin position="487"/>
        <end position="501"/>
    </location>
</feature>
<feature type="transmembrane region" description="Helical" evidence="14">
    <location>
        <begin position="88"/>
        <end position="113"/>
    </location>
</feature>
<keyword evidence="9" id="KW-0249">Electron transport</keyword>
<evidence type="ECO:0000256" key="4">
    <source>
        <dbReference type="ARBA" id="ARBA00022475"/>
    </source>
</evidence>
<evidence type="ECO:0000256" key="7">
    <source>
        <dbReference type="ARBA" id="ARBA00022692"/>
    </source>
</evidence>
<evidence type="ECO:0000256" key="13">
    <source>
        <dbReference type="SAM" id="MobiDB-lite"/>
    </source>
</evidence>
<evidence type="ECO:0000256" key="2">
    <source>
        <dbReference type="ARBA" id="ARBA00009819"/>
    </source>
</evidence>
<dbReference type="Pfam" id="PF01654">
    <property type="entry name" value="Cyt_bd_oxida_I"/>
    <property type="match status" value="2"/>
</dbReference>
<gene>
    <name evidence="15" type="ORF">RGF97_06315</name>
</gene>
<evidence type="ECO:0000256" key="10">
    <source>
        <dbReference type="ARBA" id="ARBA00022989"/>
    </source>
</evidence>
<feature type="transmembrane region" description="Helical" evidence="14">
    <location>
        <begin position="218"/>
        <end position="240"/>
    </location>
</feature>
<dbReference type="RefSeq" id="WP_309548071.1">
    <property type="nucleotide sequence ID" value="NZ_CP133762.1"/>
</dbReference>
<keyword evidence="11" id="KW-0408">Iron</keyword>
<feature type="compositionally biased region" description="Gly residues" evidence="13">
    <location>
        <begin position="413"/>
        <end position="431"/>
    </location>
</feature>
<evidence type="ECO:0000256" key="6">
    <source>
        <dbReference type="ARBA" id="ARBA00022617"/>
    </source>
</evidence>
<proteinExistence type="inferred from homology"/>
<comment type="subcellular location">
    <subcellularLocation>
        <location evidence="1">Cell inner membrane</location>
        <topology evidence="1">Multi-pass membrane protein</topology>
    </subcellularLocation>
</comment>
<evidence type="ECO:0000256" key="3">
    <source>
        <dbReference type="ARBA" id="ARBA00022448"/>
    </source>
</evidence>
<feature type="transmembrane region" description="Helical" evidence="14">
    <location>
        <begin position="53"/>
        <end position="76"/>
    </location>
</feature>
<evidence type="ECO:0000256" key="9">
    <source>
        <dbReference type="ARBA" id="ARBA00022982"/>
    </source>
</evidence>
<feature type="transmembrane region" description="Helical" evidence="14">
    <location>
        <begin position="313"/>
        <end position="335"/>
    </location>
</feature>
<accession>A0ABY9RS10</accession>
<dbReference type="PANTHER" id="PTHR30365">
    <property type="entry name" value="CYTOCHROME D UBIQUINOL OXIDASE"/>
    <property type="match status" value="1"/>
</dbReference>
<keyword evidence="6" id="KW-0349">Heme</keyword>
<dbReference type="InterPro" id="IPR002585">
    <property type="entry name" value="Cyt-d_ubiquinol_oxidase_su_1"/>
</dbReference>
<evidence type="ECO:0000313" key="15">
    <source>
        <dbReference type="EMBL" id="WMX44543.1"/>
    </source>
</evidence>